<dbReference type="GeneID" id="113571694"/>
<accession>A0A4W4FC91</accession>
<reference evidence="18" key="1">
    <citation type="journal article" date="2014" name="Science">
        <title>Nonhuman genetics. Genomic basis for the convergent evolution of electric organs.</title>
        <authorList>
            <person name="Gallant J.R."/>
            <person name="Traeger L.L."/>
            <person name="Volkening J.D."/>
            <person name="Moffett H."/>
            <person name="Chen P.H."/>
            <person name="Novina C.D."/>
            <person name="Phillips G.N.Jr."/>
            <person name="Anand R."/>
            <person name="Wells G.B."/>
            <person name="Pinch M."/>
            <person name="Guth R."/>
            <person name="Unguez G.A."/>
            <person name="Albert J.S."/>
            <person name="Zakon H.H."/>
            <person name="Samanta M.P."/>
            <person name="Sussman M.R."/>
        </authorList>
    </citation>
    <scope>NUCLEOTIDE SEQUENCE [LARGE SCALE GENOMIC DNA]</scope>
</reference>
<keyword evidence="6" id="KW-0256">Endoplasmic reticulum</keyword>
<keyword evidence="15" id="KW-0472">Membrane</keyword>
<dbReference type="GO" id="GO:0005783">
    <property type="term" value="C:endoplasmic reticulum"/>
    <property type="evidence" value="ECO:0007669"/>
    <property type="project" value="UniProtKB-SubCell"/>
</dbReference>
<dbReference type="PROSITE" id="PS50089">
    <property type="entry name" value="ZF_RING_2"/>
    <property type="match status" value="1"/>
</dbReference>
<dbReference type="AlphaFoldDB" id="A0A4W4FC91"/>
<evidence type="ECO:0000256" key="15">
    <source>
        <dbReference type="SAM" id="Phobius"/>
    </source>
</evidence>
<feature type="region of interest" description="Disordered" evidence="14">
    <location>
        <begin position="238"/>
        <end position="269"/>
    </location>
</feature>
<evidence type="ECO:0000256" key="3">
    <source>
        <dbReference type="ARBA" id="ARBA00022723"/>
    </source>
</evidence>
<keyword evidence="15" id="KW-0812">Transmembrane</keyword>
<dbReference type="InterPro" id="IPR042496">
    <property type="entry name" value="CGRF1"/>
</dbReference>
<keyword evidence="4 13" id="KW-0863">Zinc-finger</keyword>
<dbReference type="GO" id="GO:0030308">
    <property type="term" value="P:negative regulation of cell growth"/>
    <property type="evidence" value="ECO:0007669"/>
    <property type="project" value="TreeGrafter"/>
</dbReference>
<dbReference type="GO" id="GO:0005634">
    <property type="term" value="C:nucleus"/>
    <property type="evidence" value="ECO:0007669"/>
    <property type="project" value="UniProtKB-SubCell"/>
</dbReference>
<evidence type="ECO:0000256" key="1">
    <source>
        <dbReference type="ARBA" id="ARBA00004123"/>
    </source>
</evidence>
<protein>
    <recommendedName>
        <fullName evidence="11">Cell growth regulator with RING finger domain protein 1</fullName>
    </recommendedName>
    <alternativeName>
        <fullName evidence="12">Cell growth regulatory gene 19 protein</fullName>
    </alternativeName>
</protein>
<keyword evidence="7" id="KW-0862">Zinc</keyword>
<reference evidence="17" key="4">
    <citation type="submission" date="2025-08" db="UniProtKB">
        <authorList>
            <consortium name="Ensembl"/>
        </authorList>
    </citation>
    <scope>IDENTIFICATION</scope>
</reference>
<keyword evidence="3" id="KW-0479">Metal-binding</keyword>
<evidence type="ECO:0000313" key="17">
    <source>
        <dbReference type="Ensembl" id="ENSEEEP00000022337.2"/>
    </source>
</evidence>
<evidence type="ECO:0000256" key="7">
    <source>
        <dbReference type="ARBA" id="ARBA00022833"/>
    </source>
</evidence>
<dbReference type="CDD" id="cd16787">
    <property type="entry name" value="mRING-HC-C3HC5_CGRF1"/>
    <property type="match status" value="1"/>
</dbReference>
<reference evidence="17" key="3">
    <citation type="submission" date="2020-05" db="EMBL/GenBank/DDBJ databases">
        <title>Electrophorus electricus (electric eel) genome, fEleEle1, primary haplotype.</title>
        <authorList>
            <person name="Myers G."/>
            <person name="Meyer A."/>
            <person name="Fedrigo O."/>
            <person name="Formenti G."/>
            <person name="Rhie A."/>
            <person name="Tracey A."/>
            <person name="Sims Y."/>
            <person name="Jarvis E.D."/>
        </authorList>
    </citation>
    <scope>NUCLEOTIDE SEQUENCE [LARGE SCALE GENOMIC DNA]</scope>
</reference>
<evidence type="ECO:0000313" key="18">
    <source>
        <dbReference type="Proteomes" id="UP000314983"/>
    </source>
</evidence>
<organism evidence="17 18">
    <name type="scientific">Electrophorus electricus</name>
    <name type="common">Electric eel</name>
    <name type="synonym">Gymnotus electricus</name>
    <dbReference type="NCBI Taxonomy" id="8005"/>
    <lineage>
        <taxon>Eukaryota</taxon>
        <taxon>Metazoa</taxon>
        <taxon>Chordata</taxon>
        <taxon>Craniata</taxon>
        <taxon>Vertebrata</taxon>
        <taxon>Euteleostomi</taxon>
        <taxon>Actinopterygii</taxon>
        <taxon>Neopterygii</taxon>
        <taxon>Teleostei</taxon>
        <taxon>Ostariophysi</taxon>
        <taxon>Gymnotiformes</taxon>
        <taxon>Gymnotoidei</taxon>
        <taxon>Gymnotidae</taxon>
        <taxon>Electrophorus</taxon>
    </lineage>
</organism>
<proteinExistence type="predicted"/>
<dbReference type="Proteomes" id="UP000314983">
    <property type="component" value="Chromosome 3"/>
</dbReference>
<evidence type="ECO:0000256" key="5">
    <source>
        <dbReference type="ARBA" id="ARBA00022810"/>
    </source>
</evidence>
<dbReference type="SUPFAM" id="SSF57850">
    <property type="entry name" value="RING/U-box"/>
    <property type="match status" value="1"/>
</dbReference>
<keyword evidence="9" id="KW-0131">Cell cycle</keyword>
<evidence type="ECO:0000256" key="11">
    <source>
        <dbReference type="ARBA" id="ARBA00070853"/>
    </source>
</evidence>
<dbReference type="FunFam" id="3.30.40.10:FF:000421">
    <property type="entry name" value="Cell growth regulator with ring finger domain 1"/>
    <property type="match status" value="1"/>
</dbReference>
<evidence type="ECO:0000256" key="12">
    <source>
        <dbReference type="ARBA" id="ARBA00077522"/>
    </source>
</evidence>
<sequence>MAAELLVKLYEYSPLFYISVISICFIITVAVVLGWFGFDVPVILRSSDEAVSFLPVPDKKMVQVTNPFALELGTMASTVAEGVILRACCLENTVLSCFWGCGVQALQTALQRHHHGPRLTTPHLFQEALQFQYNHCETFNIQKEKKEEYLTQLPAALGVIDFGLLPRERYPLVAVLTLANSNDRDIYNIVASVTVVHVPDEKYGLSTRILFQYLLTVHGNMYDLKPLFVSTDDNRLPSHTVSTPTTEGVKLHTKSPDKEVEESEEEEEWPEAPGKDCVVCQNAPVNRVLLPCRHTCVCNSCVTHFQHCPMCRAFVVESFTLSSQAPTENIVEE</sequence>
<evidence type="ECO:0000256" key="10">
    <source>
        <dbReference type="ARBA" id="ARBA00054111"/>
    </source>
</evidence>
<dbReference type="Pfam" id="PF13920">
    <property type="entry name" value="zf-C3HC4_3"/>
    <property type="match status" value="1"/>
</dbReference>
<evidence type="ECO:0000256" key="9">
    <source>
        <dbReference type="ARBA" id="ARBA00023306"/>
    </source>
</evidence>
<dbReference type="GeneTree" id="ENSGT00390000004542"/>
<evidence type="ECO:0000259" key="16">
    <source>
        <dbReference type="PROSITE" id="PS50089"/>
    </source>
</evidence>
<evidence type="ECO:0000256" key="8">
    <source>
        <dbReference type="ARBA" id="ARBA00023242"/>
    </source>
</evidence>
<comment type="subcellular location">
    <subcellularLocation>
        <location evidence="2">Endoplasmic reticulum</location>
    </subcellularLocation>
    <subcellularLocation>
        <location evidence="1">Nucleus</location>
    </subcellularLocation>
</comment>
<evidence type="ECO:0000256" key="6">
    <source>
        <dbReference type="ARBA" id="ARBA00022824"/>
    </source>
</evidence>
<reference evidence="17" key="5">
    <citation type="submission" date="2025-09" db="UniProtKB">
        <authorList>
            <consortium name="Ensembl"/>
        </authorList>
    </citation>
    <scope>IDENTIFICATION</scope>
</reference>
<feature type="compositionally biased region" description="Acidic residues" evidence="14">
    <location>
        <begin position="259"/>
        <end position="269"/>
    </location>
</feature>
<dbReference type="GO" id="GO:0008270">
    <property type="term" value="F:zinc ion binding"/>
    <property type="evidence" value="ECO:0007669"/>
    <property type="project" value="UniProtKB-KW"/>
</dbReference>
<evidence type="ECO:0000256" key="4">
    <source>
        <dbReference type="ARBA" id="ARBA00022771"/>
    </source>
</evidence>
<keyword evidence="18" id="KW-1185">Reference proteome</keyword>
<feature type="domain" description="RING-type" evidence="16">
    <location>
        <begin position="277"/>
        <end position="312"/>
    </location>
</feature>
<dbReference type="Gene3D" id="3.30.40.10">
    <property type="entry name" value="Zinc/RING finger domain, C3HC4 (zinc finger)"/>
    <property type="match status" value="1"/>
</dbReference>
<keyword evidence="8" id="KW-0539">Nucleus</keyword>
<dbReference type="InterPro" id="IPR013083">
    <property type="entry name" value="Znf_RING/FYVE/PHD"/>
</dbReference>
<evidence type="ECO:0000256" key="2">
    <source>
        <dbReference type="ARBA" id="ARBA00004240"/>
    </source>
</evidence>
<dbReference type="InterPro" id="IPR001841">
    <property type="entry name" value="Znf_RING"/>
</dbReference>
<reference evidence="18" key="2">
    <citation type="journal article" date="2017" name="Sci. Adv.">
        <title>A tail of two voltages: Proteomic comparison of the three electric organs of the electric eel.</title>
        <authorList>
            <person name="Traeger L.L."/>
            <person name="Sabat G."/>
            <person name="Barrett-Wilt G.A."/>
            <person name="Wells G.B."/>
            <person name="Sussman M.R."/>
        </authorList>
    </citation>
    <scope>NUCLEOTIDE SEQUENCE [LARGE SCALE GENOMIC DNA]</scope>
</reference>
<dbReference type="PANTHER" id="PTHR15379:SF2">
    <property type="entry name" value="CELL GROWTH REGULATOR WITH RING FINGER DOMAIN PROTEIN 1"/>
    <property type="match status" value="1"/>
</dbReference>
<dbReference type="RefSeq" id="XP_035380223.1">
    <property type="nucleotide sequence ID" value="XM_035524330.1"/>
</dbReference>
<dbReference type="Ensembl" id="ENSEEET00000022587.2">
    <property type="protein sequence ID" value="ENSEEEP00000022337.2"/>
    <property type="gene ID" value="ENSEEEG00000010840.2"/>
</dbReference>
<dbReference type="GO" id="GO:0051726">
    <property type="term" value="P:regulation of cell cycle"/>
    <property type="evidence" value="ECO:0007669"/>
    <property type="project" value="UniProtKB-KW"/>
</dbReference>
<feature type="transmembrane region" description="Helical" evidence="15">
    <location>
        <begin position="15"/>
        <end position="38"/>
    </location>
</feature>
<dbReference type="PANTHER" id="PTHR15379">
    <property type="entry name" value="CELL GROWTH REGULATOR WITH RING FINGER DOMAIN PROTEIN 1"/>
    <property type="match status" value="1"/>
</dbReference>
<keyword evidence="15" id="KW-1133">Transmembrane helix</keyword>
<evidence type="ECO:0000256" key="13">
    <source>
        <dbReference type="PROSITE-ProRule" id="PRU00175"/>
    </source>
</evidence>
<comment type="function">
    <text evidence="10">Able to inhibit growth in several cell lines.</text>
</comment>
<gene>
    <name evidence="17" type="primary">CGRRF1</name>
</gene>
<keyword evidence="5" id="KW-0338">Growth arrest</keyword>
<name>A0A4W4FC91_ELEEL</name>
<evidence type="ECO:0000256" key="14">
    <source>
        <dbReference type="SAM" id="MobiDB-lite"/>
    </source>
</evidence>